<dbReference type="Proteomes" id="UP000324222">
    <property type="component" value="Unassembled WGS sequence"/>
</dbReference>
<comment type="caution">
    <text evidence="1">The sequence shown here is derived from an EMBL/GenBank/DDBJ whole genome shotgun (WGS) entry which is preliminary data.</text>
</comment>
<accession>A0A5B7CKW0</accession>
<evidence type="ECO:0000313" key="2">
    <source>
        <dbReference type="Proteomes" id="UP000324222"/>
    </source>
</evidence>
<dbReference type="AlphaFoldDB" id="A0A5B7CKW0"/>
<protein>
    <submittedName>
        <fullName evidence="1">Uncharacterized protein</fullName>
    </submittedName>
</protein>
<reference evidence="1 2" key="1">
    <citation type="submission" date="2019-05" db="EMBL/GenBank/DDBJ databases">
        <title>Another draft genome of Portunus trituberculatus and its Hox gene families provides insights of decapod evolution.</title>
        <authorList>
            <person name="Jeong J.-H."/>
            <person name="Song I."/>
            <person name="Kim S."/>
            <person name="Choi T."/>
            <person name="Kim D."/>
            <person name="Ryu S."/>
            <person name="Kim W."/>
        </authorList>
    </citation>
    <scope>NUCLEOTIDE SEQUENCE [LARGE SCALE GENOMIC DNA]</scope>
    <source>
        <tissue evidence="1">Muscle</tissue>
    </source>
</reference>
<sequence>MLPKPGLPFIPSPVLGGLVTCVTTTTADARHAAADTTKACFSAHFYHKNSPKPAHSRKGEIYN</sequence>
<organism evidence="1 2">
    <name type="scientific">Portunus trituberculatus</name>
    <name type="common">Swimming crab</name>
    <name type="synonym">Neptunus trituberculatus</name>
    <dbReference type="NCBI Taxonomy" id="210409"/>
    <lineage>
        <taxon>Eukaryota</taxon>
        <taxon>Metazoa</taxon>
        <taxon>Ecdysozoa</taxon>
        <taxon>Arthropoda</taxon>
        <taxon>Crustacea</taxon>
        <taxon>Multicrustacea</taxon>
        <taxon>Malacostraca</taxon>
        <taxon>Eumalacostraca</taxon>
        <taxon>Eucarida</taxon>
        <taxon>Decapoda</taxon>
        <taxon>Pleocyemata</taxon>
        <taxon>Brachyura</taxon>
        <taxon>Eubrachyura</taxon>
        <taxon>Portunoidea</taxon>
        <taxon>Portunidae</taxon>
        <taxon>Portuninae</taxon>
        <taxon>Portunus</taxon>
    </lineage>
</organism>
<keyword evidence="2" id="KW-1185">Reference proteome</keyword>
<name>A0A5B7CKW0_PORTR</name>
<dbReference type="EMBL" id="VSRR010000069">
    <property type="protein sequence ID" value="MPC09431.1"/>
    <property type="molecule type" value="Genomic_DNA"/>
</dbReference>
<evidence type="ECO:0000313" key="1">
    <source>
        <dbReference type="EMBL" id="MPC09431.1"/>
    </source>
</evidence>
<gene>
    <name evidence="1" type="ORF">E2C01_002042</name>
</gene>
<proteinExistence type="predicted"/>